<accession>A0A540X4T2</accession>
<reference evidence="1 2" key="1">
    <citation type="submission" date="2019-06" db="EMBL/GenBank/DDBJ databases">
        <authorList>
            <person name="Livingstone P."/>
            <person name="Whitworth D."/>
        </authorList>
    </citation>
    <scope>NUCLEOTIDE SEQUENCE [LARGE SCALE GENOMIC DNA]</scope>
    <source>
        <strain evidence="1 2">AM401</strain>
    </source>
</reference>
<dbReference type="InterPro" id="IPR007344">
    <property type="entry name" value="GrpB/CoaE"/>
</dbReference>
<dbReference type="OrthoDB" id="9799092at2"/>
<dbReference type="PANTHER" id="PTHR34822">
    <property type="entry name" value="GRPB DOMAIN PROTEIN (AFU_ORTHOLOGUE AFUA_1G01530)"/>
    <property type="match status" value="1"/>
</dbReference>
<evidence type="ECO:0000313" key="1">
    <source>
        <dbReference type="EMBL" id="TQF16240.1"/>
    </source>
</evidence>
<organism evidence="1 2">
    <name type="scientific">Myxococcus llanfairpwllgwyngyllgogerychwyrndrobwllllantysiliogogogochensis</name>
    <dbReference type="NCBI Taxonomy" id="2590453"/>
    <lineage>
        <taxon>Bacteria</taxon>
        <taxon>Pseudomonadati</taxon>
        <taxon>Myxococcota</taxon>
        <taxon>Myxococcia</taxon>
        <taxon>Myxococcales</taxon>
        <taxon>Cystobacterineae</taxon>
        <taxon>Myxococcaceae</taxon>
        <taxon>Myxococcus</taxon>
    </lineage>
</organism>
<dbReference type="AlphaFoldDB" id="A0A540X4T2"/>
<name>A0A540X4T2_9BACT</name>
<dbReference type="PANTHER" id="PTHR34822:SF1">
    <property type="entry name" value="GRPB FAMILY PROTEIN"/>
    <property type="match status" value="1"/>
</dbReference>
<dbReference type="InterPro" id="IPR043519">
    <property type="entry name" value="NT_sf"/>
</dbReference>
<comment type="caution">
    <text evidence="1">The sequence shown here is derived from an EMBL/GenBank/DDBJ whole genome shotgun (WGS) entry which is preliminary data.</text>
</comment>
<dbReference type="EMBL" id="VIFM01000027">
    <property type="protein sequence ID" value="TQF16240.1"/>
    <property type="molecule type" value="Genomic_DNA"/>
</dbReference>
<evidence type="ECO:0000313" key="2">
    <source>
        <dbReference type="Proteomes" id="UP000315369"/>
    </source>
</evidence>
<gene>
    <name evidence="1" type="ORF">FJV41_09525</name>
</gene>
<dbReference type="SUPFAM" id="SSF81301">
    <property type="entry name" value="Nucleotidyltransferase"/>
    <property type="match status" value="1"/>
</dbReference>
<keyword evidence="2" id="KW-1185">Reference proteome</keyword>
<dbReference type="Proteomes" id="UP000315369">
    <property type="component" value="Unassembled WGS sequence"/>
</dbReference>
<sequence length="177" mass="19877">MPPPIQVTLVPHDPRWAEAAAAEARSLADALGPVVLRVHHVGSTAIPGISAKPILDLIPVVTSVDELDKHQGVLQALGYAVWGELGLPGRRYCTKDDPRTRERLVQLHCYADGSREISRHLAFRDYLRERPSVAREYDDEKARCQRLHPNDSHAYSDCKNAWIKRIEAEALAVYQTR</sequence>
<protein>
    <submittedName>
        <fullName evidence="1">GrpB family protein</fullName>
    </submittedName>
</protein>
<proteinExistence type="predicted"/>
<dbReference type="Gene3D" id="3.30.460.10">
    <property type="entry name" value="Beta Polymerase, domain 2"/>
    <property type="match status" value="1"/>
</dbReference>
<dbReference type="RefSeq" id="WP_141642116.1">
    <property type="nucleotide sequence ID" value="NZ_VIFM01000027.1"/>
</dbReference>
<dbReference type="Pfam" id="PF04229">
    <property type="entry name" value="GrpB"/>
    <property type="match status" value="1"/>
</dbReference>